<name>E0RPB1_WINT6</name>
<proteinExistence type="predicted"/>
<dbReference type="AlphaFoldDB" id="E0RPB1"/>
<dbReference type="eggNOG" id="ENOG5033RQY">
    <property type="taxonomic scope" value="Bacteria"/>
</dbReference>
<dbReference type="EMBL" id="CP001698">
    <property type="protein sequence ID" value="ADN01305.1"/>
    <property type="molecule type" value="Genomic_DNA"/>
</dbReference>
<dbReference type="HOGENOM" id="CLU_882607_0_0_12"/>
<dbReference type="Proteomes" id="UP000001296">
    <property type="component" value="Chromosome"/>
</dbReference>
<reference key="1">
    <citation type="submission" date="2009-08" db="EMBL/GenBank/DDBJ databases">
        <title>The genome sequence of Spirochaeta thermophila DSM6192.</title>
        <authorList>
            <person name="Angelov A."/>
            <person name="Mientus M."/>
            <person name="Wittenberg S."/>
            <person name="Lehmann R."/>
            <person name="Liesegang H."/>
            <person name="Daniel R."/>
            <person name="Liebl W."/>
        </authorList>
    </citation>
    <scope>NUCLEOTIDE SEQUENCE</scope>
    <source>
        <strain>DSM 6192</strain>
    </source>
</reference>
<dbReference type="RefSeq" id="WP_013313146.1">
    <property type="nucleotide sequence ID" value="NC_014484.1"/>
</dbReference>
<evidence type="ECO:0000313" key="2">
    <source>
        <dbReference type="Proteomes" id="UP000001296"/>
    </source>
</evidence>
<gene>
    <name evidence="1" type="ordered locus">STHERM_c03320</name>
</gene>
<evidence type="ECO:0000313" key="1">
    <source>
        <dbReference type="EMBL" id="ADN01305.1"/>
    </source>
</evidence>
<sequence length="318" mass="37316">MEVATQVLPLTWSDPEINAVLASASEAFPPVSRHFTQNEDFFLLLPREFSVPHLPVHHDIREARPSREYLRRLLPVVRELVGICPGLFHGLTHLFDPASILRPAFFRLYRMGEALYLYLLRIDLSYHPHDHTLVEQGTNDTTPSYRTRKLMLEADLIPLEDLHTEEGRPRGFLIRQVISRTWIGETGRGYFVQGIWLDRDLSKFFSSVFLPEGARTYPYYPLTCKYRSICLMPPSYDPASRKAYLPFLYRAQRILEPYVDEILEVLRKEKFSPDLPLVKEIRSTVPREMIAQWEGISIARYLNEHQMREYRLDVQRRA</sequence>
<dbReference type="PaxDb" id="665571-STHERM_c03320"/>
<protein>
    <submittedName>
        <fullName evidence="1">Uncharacterized protein</fullName>
    </submittedName>
</protein>
<reference evidence="1 2" key="2">
    <citation type="journal article" date="2010" name="J. Bacteriol.">
        <title>Genome sequence of the polysaccharide-degrading, thermophilic anaerobe Spirochaeta thermophila DSM 6192.</title>
        <authorList>
            <person name="Angelov A."/>
            <person name="Liebl S."/>
            <person name="Ballschmiter M."/>
            <person name="Bomeke M."/>
            <person name="Lehmann R."/>
            <person name="Liesegang H."/>
            <person name="Daniel R."/>
            <person name="Liebl W."/>
        </authorList>
    </citation>
    <scope>NUCLEOTIDE SEQUENCE [LARGE SCALE GENOMIC DNA]</scope>
    <source>
        <strain evidence="2">ATCC 49972 / DSM 6192 / RI 19.B1</strain>
    </source>
</reference>
<dbReference type="KEGG" id="sta:STHERM_c03320"/>
<accession>E0RPB1</accession>
<organism evidence="1 2">
    <name type="scientific">Winmispira thermophila (strain ATCC 49972 / DSM 6192 / RI 19.B1)</name>
    <name type="common">Spirochaeta thermophila</name>
    <dbReference type="NCBI Taxonomy" id="665571"/>
    <lineage>
        <taxon>Bacteria</taxon>
        <taxon>Pseudomonadati</taxon>
        <taxon>Spirochaetota</taxon>
        <taxon>Spirochaetia</taxon>
        <taxon>Winmispirales</taxon>
        <taxon>Winmispiraceae</taxon>
        <taxon>Winmispira</taxon>
    </lineage>
</organism>